<dbReference type="CDD" id="cd06222">
    <property type="entry name" value="RNase_H_like"/>
    <property type="match status" value="1"/>
</dbReference>
<dbReference type="SUPFAM" id="SSF53098">
    <property type="entry name" value="Ribonuclease H-like"/>
    <property type="match status" value="1"/>
</dbReference>
<protein>
    <recommendedName>
        <fullName evidence="1">RNase H type-1 domain-containing protein</fullName>
    </recommendedName>
</protein>
<feature type="domain" description="RNase H type-1" evidence="1">
    <location>
        <begin position="8"/>
        <end position="138"/>
    </location>
</feature>
<dbReference type="AlphaFoldDB" id="B2BXJ9"/>
<dbReference type="InterPro" id="IPR012337">
    <property type="entry name" value="RNaseH-like_sf"/>
</dbReference>
<proteinExistence type="predicted"/>
<dbReference type="GO" id="GO:0004523">
    <property type="term" value="F:RNA-DNA hybrid ribonuclease activity"/>
    <property type="evidence" value="ECO:0007669"/>
    <property type="project" value="InterPro"/>
</dbReference>
<name>B2BXJ9_ARALL</name>
<dbReference type="PANTHER" id="PTHR47723">
    <property type="entry name" value="OS05G0353850 PROTEIN"/>
    <property type="match status" value="1"/>
</dbReference>
<dbReference type="EMBL" id="EU162608">
    <property type="protein sequence ID" value="ABW81036.1"/>
    <property type="molecule type" value="Genomic_DNA"/>
</dbReference>
<reference evidence="2" key="1">
    <citation type="submission" date="2007-09" db="EMBL/GenBank/DDBJ databases">
        <title>Evolution of a short chain dehydrogenase (tropinone-reductase-like) gene family in the Brassicaceae.</title>
        <authorList>
            <person name="Schmid K.J."/>
            <person name="Navarro-Quezada A."/>
        </authorList>
    </citation>
    <scope>NUCLEOTIDE SEQUENCE</scope>
</reference>
<dbReference type="Gene3D" id="3.30.420.10">
    <property type="entry name" value="Ribonuclease H-like superfamily/Ribonuclease H"/>
    <property type="match status" value="1"/>
</dbReference>
<dbReference type="InterPro" id="IPR053151">
    <property type="entry name" value="RNase_H-like"/>
</dbReference>
<dbReference type="InterPro" id="IPR002156">
    <property type="entry name" value="RNaseH_domain"/>
</dbReference>
<dbReference type="GO" id="GO:0003676">
    <property type="term" value="F:nucleic acid binding"/>
    <property type="evidence" value="ECO:0007669"/>
    <property type="project" value="InterPro"/>
</dbReference>
<dbReference type="InterPro" id="IPR044730">
    <property type="entry name" value="RNase_H-like_dom_plant"/>
</dbReference>
<dbReference type="PANTHER" id="PTHR47723:SF13">
    <property type="entry name" value="PUTATIVE-RELATED"/>
    <property type="match status" value="1"/>
</dbReference>
<evidence type="ECO:0000313" key="2">
    <source>
        <dbReference type="EMBL" id="ABW81036.1"/>
    </source>
</evidence>
<dbReference type="Pfam" id="PF13456">
    <property type="entry name" value="RVT_3"/>
    <property type="match status" value="1"/>
</dbReference>
<dbReference type="InterPro" id="IPR036397">
    <property type="entry name" value="RNaseH_sf"/>
</dbReference>
<accession>B2BXJ9</accession>
<evidence type="ECO:0000259" key="1">
    <source>
        <dbReference type="PROSITE" id="PS50879"/>
    </source>
</evidence>
<dbReference type="PROSITE" id="PS50879">
    <property type="entry name" value="RNASE_H_1"/>
    <property type="match status" value="1"/>
</dbReference>
<sequence>MIGCVAPEDGWSKMNTDGASQGNPGLATASGVLRNSDGKWCGGFALNIGRCSAPLAELWGVYYGLYTAWEHRVTRLVLEVDSSLVVGFLTTGIGDSHPLSILVRLCYGFIARDWIVRVTHVYRKANRFADGLANYVFSLPLGFHDFVSVPVVVDSFLRDDVVGTTLLQRIRM</sequence>
<organism evidence="2">
    <name type="scientific">Arabidopsis lyrata subsp. lyrata</name>
    <name type="common">Lyre-leaved rock-cress</name>
    <dbReference type="NCBI Taxonomy" id="81972"/>
    <lineage>
        <taxon>Eukaryota</taxon>
        <taxon>Viridiplantae</taxon>
        <taxon>Streptophyta</taxon>
        <taxon>Embryophyta</taxon>
        <taxon>Tracheophyta</taxon>
        <taxon>Spermatophyta</taxon>
        <taxon>Magnoliopsida</taxon>
        <taxon>eudicotyledons</taxon>
        <taxon>Gunneridae</taxon>
        <taxon>Pentapetalae</taxon>
        <taxon>rosids</taxon>
        <taxon>malvids</taxon>
        <taxon>Brassicales</taxon>
        <taxon>Brassicaceae</taxon>
        <taxon>Camelineae</taxon>
        <taxon>Arabidopsis</taxon>
    </lineage>
</organism>